<keyword evidence="3" id="KW-0238">DNA-binding</keyword>
<sequence length="433" mass="48745">MSNKGKTPLVPKLRFREFRNGNPWTEELMNEVYCFKGNNSLSRDRLNYVGGTIKNIHYGDIHTKFSTHFDITREEAPYINESDSPESPKAGNFCIEGDLIFADASEDLEDIGKAIEIIQLNGEQVVSGLHTILARQTKSKLVAGFGGYLFKSERVRSQIKRESQGAKVLGLASSRLAKIKLIFPCSAEEQKKVVECLSSLDELIAAQACKVNALKNHKKGLLQQLFPLEGETQPRLRFPGFRSAGEWEERNAGSLFVNRTTKGEDGLPIYSVTMNDGMVKRNSLDRKVDDIVDASGNKKVLKNDIAYNMMRMWQGAMGVAPEDCLVSPAYVVLAPKKDAVPQFFQYMFKRPEMLLLLTAHSRGLTKDRLRLYFDDFARMTFRCPTAKEQQRIADFLRSLDDCIATQSQALESLKIHKKGLMQQLFPSAEALEA</sequence>
<evidence type="ECO:0000256" key="3">
    <source>
        <dbReference type="ARBA" id="ARBA00023125"/>
    </source>
</evidence>
<dbReference type="EC" id="3.1.21.3" evidence="5"/>
<protein>
    <submittedName>
        <fullName evidence="5">Type I restriction enzyme S subunit</fullName>
        <ecNumber evidence="5">3.1.21.3</ecNumber>
    </submittedName>
</protein>
<dbReference type="InterPro" id="IPR052021">
    <property type="entry name" value="Type-I_RS_S_subunit"/>
</dbReference>
<evidence type="ECO:0000313" key="5">
    <source>
        <dbReference type="EMBL" id="MDR7148224.1"/>
    </source>
</evidence>
<evidence type="ECO:0000256" key="2">
    <source>
        <dbReference type="ARBA" id="ARBA00022747"/>
    </source>
</evidence>
<keyword evidence="5" id="KW-0378">Hydrolase</keyword>
<accession>A0ABU1WGP5</accession>
<keyword evidence="6" id="KW-1185">Reference proteome</keyword>
<organism evidence="5 6">
    <name type="scientific">Hydrogenophaga palleronii</name>
    <dbReference type="NCBI Taxonomy" id="65655"/>
    <lineage>
        <taxon>Bacteria</taxon>
        <taxon>Pseudomonadati</taxon>
        <taxon>Pseudomonadota</taxon>
        <taxon>Betaproteobacteria</taxon>
        <taxon>Burkholderiales</taxon>
        <taxon>Comamonadaceae</taxon>
        <taxon>Hydrogenophaga</taxon>
    </lineage>
</organism>
<comment type="caution">
    <text evidence="5">The sequence shown here is derived from an EMBL/GenBank/DDBJ whole genome shotgun (WGS) entry which is preliminary data.</text>
</comment>
<feature type="domain" description="Type I restriction modification DNA specificity" evidence="4">
    <location>
        <begin position="268"/>
        <end position="413"/>
    </location>
</feature>
<dbReference type="PANTHER" id="PTHR30408">
    <property type="entry name" value="TYPE-1 RESTRICTION ENZYME ECOKI SPECIFICITY PROTEIN"/>
    <property type="match status" value="1"/>
</dbReference>
<dbReference type="RefSeq" id="WP_310310521.1">
    <property type="nucleotide sequence ID" value="NZ_JAVDWU010000001.1"/>
</dbReference>
<dbReference type="SUPFAM" id="SSF116734">
    <property type="entry name" value="DNA methylase specificity domain"/>
    <property type="match status" value="2"/>
</dbReference>
<keyword evidence="2" id="KW-0680">Restriction system</keyword>
<dbReference type="PANTHER" id="PTHR30408:SF12">
    <property type="entry name" value="TYPE I RESTRICTION ENZYME MJAVIII SPECIFICITY SUBUNIT"/>
    <property type="match status" value="1"/>
</dbReference>
<feature type="domain" description="Type I restriction modification DNA specificity" evidence="4">
    <location>
        <begin position="125"/>
        <end position="208"/>
    </location>
</feature>
<dbReference type="Pfam" id="PF01420">
    <property type="entry name" value="Methylase_S"/>
    <property type="match status" value="2"/>
</dbReference>
<proteinExistence type="inferred from homology"/>
<dbReference type="Gene3D" id="1.10.287.1120">
    <property type="entry name" value="Bipartite methylase S protein"/>
    <property type="match status" value="1"/>
</dbReference>
<name>A0ABU1WGP5_9BURK</name>
<dbReference type="Gene3D" id="3.90.220.20">
    <property type="entry name" value="DNA methylase specificity domains"/>
    <property type="match status" value="2"/>
</dbReference>
<gene>
    <name evidence="5" type="ORF">J2W49_000152</name>
</gene>
<dbReference type="InterPro" id="IPR044946">
    <property type="entry name" value="Restrct_endonuc_typeI_TRD_sf"/>
</dbReference>
<evidence type="ECO:0000313" key="6">
    <source>
        <dbReference type="Proteomes" id="UP001265700"/>
    </source>
</evidence>
<evidence type="ECO:0000259" key="4">
    <source>
        <dbReference type="Pfam" id="PF01420"/>
    </source>
</evidence>
<dbReference type="EMBL" id="JAVDWU010000001">
    <property type="protein sequence ID" value="MDR7148224.1"/>
    <property type="molecule type" value="Genomic_DNA"/>
</dbReference>
<dbReference type="GO" id="GO:0009035">
    <property type="term" value="F:type I site-specific deoxyribonuclease activity"/>
    <property type="evidence" value="ECO:0007669"/>
    <property type="project" value="UniProtKB-EC"/>
</dbReference>
<reference evidence="5 6" key="1">
    <citation type="submission" date="2023-07" db="EMBL/GenBank/DDBJ databases">
        <title>Sorghum-associated microbial communities from plants grown in Nebraska, USA.</title>
        <authorList>
            <person name="Schachtman D."/>
        </authorList>
    </citation>
    <scope>NUCLEOTIDE SEQUENCE [LARGE SCALE GENOMIC DNA]</scope>
    <source>
        <strain evidence="5 6">4249</strain>
    </source>
</reference>
<dbReference type="Proteomes" id="UP001265700">
    <property type="component" value="Unassembled WGS sequence"/>
</dbReference>
<comment type="similarity">
    <text evidence="1">Belongs to the type-I restriction system S methylase family.</text>
</comment>
<dbReference type="InterPro" id="IPR000055">
    <property type="entry name" value="Restrct_endonuc_typeI_TRD"/>
</dbReference>
<evidence type="ECO:0000256" key="1">
    <source>
        <dbReference type="ARBA" id="ARBA00010923"/>
    </source>
</evidence>